<gene>
    <name evidence="2" type="ORF">KIF53_11120</name>
</gene>
<evidence type="ECO:0000256" key="1">
    <source>
        <dbReference type="SAM" id="SignalP"/>
    </source>
</evidence>
<proteinExistence type="predicted"/>
<name>A0ABS7FDN5_9NEIS</name>
<protein>
    <submittedName>
        <fullName evidence="2">Uncharacterized protein</fullName>
    </submittedName>
</protein>
<keyword evidence="1" id="KW-0732">Signal</keyword>
<feature type="chain" id="PRO_5045285745" evidence="1">
    <location>
        <begin position="22"/>
        <end position="58"/>
    </location>
</feature>
<comment type="caution">
    <text evidence="2">The sequence shown here is derived from an EMBL/GenBank/DDBJ whole genome shotgun (WGS) entry which is preliminary data.</text>
</comment>
<evidence type="ECO:0000313" key="2">
    <source>
        <dbReference type="EMBL" id="MBW8288179.1"/>
    </source>
</evidence>
<organism evidence="2 3">
    <name type="scientific">Chromobacterium subtsugae</name>
    <dbReference type="NCBI Taxonomy" id="251747"/>
    <lineage>
        <taxon>Bacteria</taxon>
        <taxon>Pseudomonadati</taxon>
        <taxon>Pseudomonadota</taxon>
        <taxon>Betaproteobacteria</taxon>
        <taxon>Neisseriales</taxon>
        <taxon>Chromobacteriaceae</taxon>
        <taxon>Chromobacterium</taxon>
    </lineage>
</organism>
<dbReference type="RefSeq" id="WP_162837606.1">
    <property type="nucleotide sequence ID" value="NZ_CP142381.1"/>
</dbReference>
<sequence length="58" mass="6215">MLKTILASSLSLLLLSASAMAGSDGLSVMWAMRGRMDAQLHNQPAPMVPQFNSIPSDR</sequence>
<reference evidence="2 3" key="1">
    <citation type="submission" date="2021-05" db="EMBL/GenBank/DDBJ databases">
        <title>Draft Whole Genome Sequencing Of Biosensor Chromobacterium violaceum Strain CV026 Reveals A Regulatory RNA In Chromobacterium violaceum Phenotype Regulatory Network.</title>
        <authorList>
            <person name="Hong K.W."/>
            <person name="Chan K.G."/>
            <person name="Chang C.-Y."/>
        </authorList>
    </citation>
    <scope>NUCLEOTIDE SEQUENCE [LARGE SCALE GENOMIC DNA]</scope>
    <source>
        <strain evidence="2 3">ATCC 31532</strain>
    </source>
</reference>
<dbReference type="Proteomes" id="UP000711178">
    <property type="component" value="Unassembled WGS sequence"/>
</dbReference>
<accession>A0ABS7FDN5</accession>
<dbReference type="GeneID" id="89684722"/>
<dbReference type="EMBL" id="JAHDTB010000008">
    <property type="protein sequence ID" value="MBW8288179.1"/>
    <property type="molecule type" value="Genomic_DNA"/>
</dbReference>
<evidence type="ECO:0000313" key="3">
    <source>
        <dbReference type="Proteomes" id="UP000711178"/>
    </source>
</evidence>
<feature type="signal peptide" evidence="1">
    <location>
        <begin position="1"/>
        <end position="21"/>
    </location>
</feature>
<keyword evidence="3" id="KW-1185">Reference proteome</keyword>